<keyword evidence="2" id="KW-1185">Reference proteome</keyword>
<sequence length="56" mass="6521">MHNAAQCHSIRRLSRLRYMLGVRLLHHYLMCSTGGFSTYKLQPYINAHRSPELPPP</sequence>
<gene>
    <name evidence="1" type="ORF">T440DRAFT_469940</name>
</gene>
<dbReference type="AlphaFoldDB" id="A0A6A7B2I8"/>
<dbReference type="EMBL" id="MU006315">
    <property type="protein sequence ID" value="KAF2848867.1"/>
    <property type="molecule type" value="Genomic_DNA"/>
</dbReference>
<accession>A0A6A7B2I8</accession>
<name>A0A6A7B2I8_9PLEO</name>
<evidence type="ECO:0000313" key="2">
    <source>
        <dbReference type="Proteomes" id="UP000799423"/>
    </source>
</evidence>
<organism evidence="1 2">
    <name type="scientific">Plenodomus tracheiphilus IPT5</name>
    <dbReference type="NCBI Taxonomy" id="1408161"/>
    <lineage>
        <taxon>Eukaryota</taxon>
        <taxon>Fungi</taxon>
        <taxon>Dikarya</taxon>
        <taxon>Ascomycota</taxon>
        <taxon>Pezizomycotina</taxon>
        <taxon>Dothideomycetes</taxon>
        <taxon>Pleosporomycetidae</taxon>
        <taxon>Pleosporales</taxon>
        <taxon>Pleosporineae</taxon>
        <taxon>Leptosphaeriaceae</taxon>
        <taxon>Plenodomus</taxon>
    </lineage>
</organism>
<proteinExistence type="predicted"/>
<evidence type="ECO:0000313" key="1">
    <source>
        <dbReference type="EMBL" id="KAF2848867.1"/>
    </source>
</evidence>
<protein>
    <submittedName>
        <fullName evidence="1">Uncharacterized protein</fullName>
    </submittedName>
</protein>
<reference evidence="1" key="1">
    <citation type="submission" date="2020-01" db="EMBL/GenBank/DDBJ databases">
        <authorList>
            <consortium name="DOE Joint Genome Institute"/>
            <person name="Haridas S."/>
            <person name="Albert R."/>
            <person name="Binder M."/>
            <person name="Bloem J."/>
            <person name="Labutti K."/>
            <person name="Salamov A."/>
            <person name="Andreopoulos B."/>
            <person name="Baker S.E."/>
            <person name="Barry K."/>
            <person name="Bills G."/>
            <person name="Bluhm B.H."/>
            <person name="Cannon C."/>
            <person name="Castanera R."/>
            <person name="Culley D.E."/>
            <person name="Daum C."/>
            <person name="Ezra D."/>
            <person name="Gonzalez J.B."/>
            <person name="Henrissat B."/>
            <person name="Kuo A."/>
            <person name="Liang C."/>
            <person name="Lipzen A."/>
            <person name="Lutzoni F."/>
            <person name="Magnuson J."/>
            <person name="Mondo S."/>
            <person name="Nolan M."/>
            <person name="Ohm R."/>
            <person name="Pangilinan J."/>
            <person name="Park H.-J."/>
            <person name="Ramirez L."/>
            <person name="Alfaro M."/>
            <person name="Sun H."/>
            <person name="Tritt A."/>
            <person name="Yoshinaga Y."/>
            <person name="Zwiers L.-H."/>
            <person name="Turgeon B.G."/>
            <person name="Goodwin S.B."/>
            <person name="Spatafora J.W."/>
            <person name="Crous P.W."/>
            <person name="Grigoriev I.V."/>
        </authorList>
    </citation>
    <scope>NUCLEOTIDE SEQUENCE</scope>
    <source>
        <strain evidence="1">IPT5</strain>
    </source>
</reference>
<dbReference type="Proteomes" id="UP000799423">
    <property type="component" value="Unassembled WGS sequence"/>
</dbReference>